<proteinExistence type="predicted"/>
<sequence>MLQIFLATVFLFSGAAKLTSRFSFYETLSSIGFKDASARRLSWIFPFVEIVAAALLLIEPLRLPGEALLLCMLAGFIVVSIRAIRAKEQKVDCQCFGNLVEEPLGTATLVRSLVLAACLIPLLLHSEGTGLYQMAATDTVSAVFCSLGILMIYAIAAAFRSRYRLAKGK</sequence>
<keyword evidence="4 5" id="KW-0472">Membrane</keyword>
<dbReference type="Pfam" id="PF07291">
    <property type="entry name" value="MauE"/>
    <property type="match status" value="1"/>
</dbReference>
<keyword evidence="8" id="KW-1185">Reference proteome</keyword>
<feature type="transmembrane region" description="Helical" evidence="5">
    <location>
        <begin position="67"/>
        <end position="84"/>
    </location>
</feature>
<dbReference type="Proteomes" id="UP000609346">
    <property type="component" value="Unassembled WGS sequence"/>
</dbReference>
<feature type="transmembrane region" description="Helical" evidence="5">
    <location>
        <begin position="136"/>
        <end position="159"/>
    </location>
</feature>
<evidence type="ECO:0000256" key="5">
    <source>
        <dbReference type="SAM" id="Phobius"/>
    </source>
</evidence>
<evidence type="ECO:0000256" key="3">
    <source>
        <dbReference type="ARBA" id="ARBA00022989"/>
    </source>
</evidence>
<evidence type="ECO:0000256" key="2">
    <source>
        <dbReference type="ARBA" id="ARBA00022692"/>
    </source>
</evidence>
<name>A0ABR8MSZ3_9BACL</name>
<evidence type="ECO:0000313" key="8">
    <source>
        <dbReference type="Proteomes" id="UP000609346"/>
    </source>
</evidence>
<accession>A0ABR8MSZ3</accession>
<feature type="transmembrane region" description="Helical" evidence="5">
    <location>
        <begin position="40"/>
        <end position="58"/>
    </location>
</feature>
<dbReference type="EMBL" id="JACXZA010000002">
    <property type="protein sequence ID" value="MBD3919085.1"/>
    <property type="molecule type" value="Genomic_DNA"/>
</dbReference>
<keyword evidence="3 5" id="KW-1133">Transmembrane helix</keyword>
<evidence type="ECO:0000256" key="1">
    <source>
        <dbReference type="ARBA" id="ARBA00004141"/>
    </source>
</evidence>
<organism evidence="7 8">
    <name type="scientific">Paenibacillus terricola</name>
    <dbReference type="NCBI Taxonomy" id="2763503"/>
    <lineage>
        <taxon>Bacteria</taxon>
        <taxon>Bacillati</taxon>
        <taxon>Bacillota</taxon>
        <taxon>Bacilli</taxon>
        <taxon>Bacillales</taxon>
        <taxon>Paenibacillaceae</taxon>
        <taxon>Paenibacillus</taxon>
    </lineage>
</organism>
<evidence type="ECO:0000259" key="6">
    <source>
        <dbReference type="Pfam" id="PF07291"/>
    </source>
</evidence>
<gene>
    <name evidence="7" type="ORF">H8B09_09990</name>
</gene>
<comment type="subcellular location">
    <subcellularLocation>
        <location evidence="1">Membrane</location>
        <topology evidence="1">Multi-pass membrane protein</topology>
    </subcellularLocation>
</comment>
<evidence type="ECO:0000256" key="4">
    <source>
        <dbReference type="ARBA" id="ARBA00023136"/>
    </source>
</evidence>
<feature type="transmembrane region" description="Helical" evidence="5">
    <location>
        <begin position="104"/>
        <end position="124"/>
    </location>
</feature>
<feature type="domain" description="Methylamine utilisation protein MauE" evidence="6">
    <location>
        <begin position="2"/>
        <end position="123"/>
    </location>
</feature>
<protein>
    <recommendedName>
        <fullName evidence="6">Methylamine utilisation protein MauE domain-containing protein</fullName>
    </recommendedName>
</protein>
<evidence type="ECO:0000313" key="7">
    <source>
        <dbReference type="EMBL" id="MBD3919085.1"/>
    </source>
</evidence>
<dbReference type="InterPro" id="IPR009908">
    <property type="entry name" value="Methylamine_util_MauE"/>
</dbReference>
<reference evidence="7 8" key="1">
    <citation type="submission" date="2020-09" db="EMBL/GenBank/DDBJ databases">
        <title>Paenibacillus sp. strain PR3 16S rRNA gene Genome sequencing and assembly.</title>
        <authorList>
            <person name="Kim J."/>
        </authorList>
    </citation>
    <scope>NUCLEOTIDE SEQUENCE [LARGE SCALE GENOMIC DNA]</scope>
    <source>
        <strain evidence="7 8">PR3</strain>
    </source>
</reference>
<comment type="caution">
    <text evidence="7">The sequence shown here is derived from an EMBL/GenBank/DDBJ whole genome shotgun (WGS) entry which is preliminary data.</text>
</comment>
<keyword evidence="2 5" id="KW-0812">Transmembrane</keyword>